<organism evidence="2 3">
    <name type="scientific">Dryococelus australis</name>
    <dbReference type="NCBI Taxonomy" id="614101"/>
    <lineage>
        <taxon>Eukaryota</taxon>
        <taxon>Metazoa</taxon>
        <taxon>Ecdysozoa</taxon>
        <taxon>Arthropoda</taxon>
        <taxon>Hexapoda</taxon>
        <taxon>Insecta</taxon>
        <taxon>Pterygota</taxon>
        <taxon>Neoptera</taxon>
        <taxon>Polyneoptera</taxon>
        <taxon>Phasmatodea</taxon>
        <taxon>Verophasmatodea</taxon>
        <taxon>Anareolatae</taxon>
        <taxon>Phasmatidae</taxon>
        <taxon>Eurycanthinae</taxon>
        <taxon>Dryococelus</taxon>
    </lineage>
</organism>
<sequence>MRVKRGAYEAAPESQPAATVQHESHPGARIIWEMSGVSEHEVLHLIASPKYLHADHLGQWNTDIKAVFHTSTSVGKNNQDPRNYSADTKSKYRNRIRLERASQKQSSYTHKTPHDRAKRCLERKINIKASERAKVDVSTQNKRPPHPVRLQGKEIFQGDMHRGSKGLGCHGLDLAMTTSLSVLIAKLFVIDEKLLSLCSPLSPRKISNHHSKTSALHTHFWHIVGTQEGMPEKCGGEAKAEEKETFPRNTPNHQRTTSKGVRHKTLRIGCVKHVYIEVTFSIRSQFIRHALDDSEPIAELQGKQVARAILPGLWSLASRSLKSRNFPISNYPEPERADSKTPVAGKFRYSPWLLTASKLYRLEHMEDYVLAEKQFNVGTRGLVALSLRDRSTSSSVYNLHILCCYEQPQPQQQQQNLTTSEKKRACRERSRH</sequence>
<dbReference type="Proteomes" id="UP001159363">
    <property type="component" value="Chromosome 1"/>
</dbReference>
<feature type="compositionally biased region" description="Polar residues" evidence="1">
    <location>
        <begin position="247"/>
        <end position="259"/>
    </location>
</feature>
<name>A0ABQ9IL68_9NEOP</name>
<comment type="caution">
    <text evidence="2">The sequence shown here is derived from an EMBL/GenBank/DDBJ whole genome shotgun (WGS) entry which is preliminary data.</text>
</comment>
<proteinExistence type="predicted"/>
<gene>
    <name evidence="2" type="ORF">PR048_002784</name>
</gene>
<evidence type="ECO:0000256" key="1">
    <source>
        <dbReference type="SAM" id="MobiDB-lite"/>
    </source>
</evidence>
<feature type="region of interest" description="Disordered" evidence="1">
    <location>
        <begin position="231"/>
        <end position="261"/>
    </location>
</feature>
<dbReference type="EMBL" id="JARBHB010000001">
    <property type="protein sequence ID" value="KAJ8897438.1"/>
    <property type="molecule type" value="Genomic_DNA"/>
</dbReference>
<feature type="compositionally biased region" description="Basic and acidic residues" evidence="1">
    <location>
        <begin position="231"/>
        <end position="246"/>
    </location>
</feature>
<reference evidence="2 3" key="1">
    <citation type="submission" date="2023-02" db="EMBL/GenBank/DDBJ databases">
        <title>LHISI_Scaffold_Assembly.</title>
        <authorList>
            <person name="Stuart O.P."/>
            <person name="Cleave R."/>
            <person name="Magrath M.J.L."/>
            <person name="Mikheyev A.S."/>
        </authorList>
    </citation>
    <scope>NUCLEOTIDE SEQUENCE [LARGE SCALE GENOMIC DNA]</scope>
    <source>
        <strain evidence="2">Daus_M_001</strain>
        <tissue evidence="2">Leg muscle</tissue>
    </source>
</reference>
<keyword evidence="3" id="KW-1185">Reference proteome</keyword>
<evidence type="ECO:0000313" key="2">
    <source>
        <dbReference type="EMBL" id="KAJ8897438.1"/>
    </source>
</evidence>
<feature type="region of interest" description="Disordered" evidence="1">
    <location>
        <begin position="1"/>
        <end position="24"/>
    </location>
</feature>
<feature type="region of interest" description="Disordered" evidence="1">
    <location>
        <begin position="412"/>
        <end position="432"/>
    </location>
</feature>
<protein>
    <submittedName>
        <fullName evidence="2">Uncharacterized protein</fullName>
    </submittedName>
</protein>
<evidence type="ECO:0000313" key="3">
    <source>
        <dbReference type="Proteomes" id="UP001159363"/>
    </source>
</evidence>
<accession>A0ABQ9IL68</accession>